<evidence type="ECO:0000259" key="2">
    <source>
        <dbReference type="SMART" id="SM00939"/>
    </source>
</evidence>
<dbReference type="InterPro" id="IPR000383">
    <property type="entry name" value="Xaa-Pro-like_dom"/>
</dbReference>
<gene>
    <name evidence="3" type="ORF">I2H38_20405</name>
</gene>
<dbReference type="InterPro" id="IPR005674">
    <property type="entry name" value="CocE/Ser_esterase"/>
</dbReference>
<dbReference type="InterPro" id="IPR029058">
    <property type="entry name" value="AB_hydrolase_fold"/>
</dbReference>
<sequence>MSVRIEENIWITMSDGCRLGARLWLPETAHENPVPAVLEYIPYRKRDGTRGRDEPMHGHFAKTGYAAIRVDMRGTGESDGHMADEYLKQEQDDALEVIAWIAAQPWCTGAVGMMGKSWGGFNALQVAARRPPALKAIITAYSTDNRYTDDIHYMGGCLLNDNLWWGTIMLAYQSRPLDPEIVGAGWRERWLERIESMPFFPALWLSHQRYDDYWKHGSVCEDFSAIECPVLAIGGWSDSYTNSVPRLLEGLKVPRLGIIGPWGHVYPQDGVPGPAIGFLQEAVRWWDHWLKGRDTGIMNEPMLRAYLEDPIAPEGTRTFTPGRWVGEAVYPSANIQPHSFYLASDHRLAERPGGQADLSIRSPQSHGKAAGEWMGTGCVGEMPTDQRLDDGSALVFETFPLETEIAVLGAAKLHLELSSDAPVAQIAVRLSDVAPDGRVRRVSYQVLNLTHRDSHEQPEALEPGRFYDVEIVLNDCGHHFLPGHRIRVSIATAYWPTIWPAPYPATLTIRTGESVLELPVRQNGAASPKIAFEPPAHGPLAPTTQVDPGAIRRYSLQDHVTGETTYVTEGIGGLFGEGILRFDEIGTQLCHSLKRELTIRDDDPLSARYVLSQSYEMGREGWIISVSTRTHMHADRDNFYLSGTLTAFENGELVIEREWNEMIARDLV</sequence>
<evidence type="ECO:0000313" key="3">
    <source>
        <dbReference type="EMBL" id="MBF9235720.1"/>
    </source>
</evidence>
<dbReference type="Gene3D" id="2.60.120.260">
    <property type="entry name" value="Galactose-binding domain-like"/>
    <property type="match status" value="1"/>
</dbReference>
<dbReference type="Gene3D" id="3.40.50.1820">
    <property type="entry name" value="alpha/beta hydrolase"/>
    <property type="match status" value="1"/>
</dbReference>
<dbReference type="SMART" id="SM00939">
    <property type="entry name" value="PepX_C"/>
    <property type="match status" value="1"/>
</dbReference>
<dbReference type="PANTHER" id="PTHR43056:SF10">
    <property type="entry name" value="COCE_NOND FAMILY, PUTATIVE (AFU_ORTHOLOGUE AFUA_7G00600)-RELATED"/>
    <property type="match status" value="1"/>
</dbReference>
<name>A0A931BXM0_9HYPH</name>
<dbReference type="NCBIfam" id="TIGR00976">
    <property type="entry name" value="CocE_NonD"/>
    <property type="match status" value="1"/>
</dbReference>
<dbReference type="SUPFAM" id="SSF53474">
    <property type="entry name" value="alpha/beta-Hydrolases"/>
    <property type="match status" value="1"/>
</dbReference>
<evidence type="ECO:0000256" key="1">
    <source>
        <dbReference type="ARBA" id="ARBA00022801"/>
    </source>
</evidence>
<dbReference type="SUPFAM" id="SSF49785">
    <property type="entry name" value="Galactose-binding domain-like"/>
    <property type="match status" value="1"/>
</dbReference>
<dbReference type="Proteomes" id="UP000599312">
    <property type="component" value="Unassembled WGS sequence"/>
</dbReference>
<comment type="caution">
    <text evidence="3">The sequence shown here is derived from an EMBL/GenBank/DDBJ whole genome shotgun (WGS) entry which is preliminary data.</text>
</comment>
<dbReference type="EMBL" id="JADQDO010000022">
    <property type="protein sequence ID" value="MBF9235720.1"/>
    <property type="molecule type" value="Genomic_DNA"/>
</dbReference>
<dbReference type="GO" id="GO:0008239">
    <property type="term" value="F:dipeptidyl-peptidase activity"/>
    <property type="evidence" value="ECO:0007669"/>
    <property type="project" value="InterPro"/>
</dbReference>
<dbReference type="InterPro" id="IPR050585">
    <property type="entry name" value="Xaa-Pro_dipeptidyl-ppase/CocE"/>
</dbReference>
<keyword evidence="4" id="KW-1185">Reference proteome</keyword>
<organism evidence="3 4">
    <name type="scientific">Microvirga alba</name>
    <dbReference type="NCBI Taxonomy" id="2791025"/>
    <lineage>
        <taxon>Bacteria</taxon>
        <taxon>Pseudomonadati</taxon>
        <taxon>Pseudomonadota</taxon>
        <taxon>Alphaproteobacteria</taxon>
        <taxon>Hyphomicrobiales</taxon>
        <taxon>Methylobacteriaceae</taxon>
        <taxon>Microvirga</taxon>
    </lineage>
</organism>
<reference evidence="3" key="1">
    <citation type="submission" date="2020-11" db="EMBL/GenBank/DDBJ databases">
        <authorList>
            <person name="Kim M.K."/>
        </authorList>
    </citation>
    <scope>NUCLEOTIDE SEQUENCE</scope>
    <source>
        <strain evidence="3">BT350</strain>
    </source>
</reference>
<dbReference type="Pfam" id="PF08530">
    <property type="entry name" value="PepX_C"/>
    <property type="match status" value="1"/>
</dbReference>
<dbReference type="Pfam" id="PF02129">
    <property type="entry name" value="Peptidase_S15"/>
    <property type="match status" value="1"/>
</dbReference>
<dbReference type="PANTHER" id="PTHR43056">
    <property type="entry name" value="PEPTIDASE S9 PROLYL OLIGOPEPTIDASE"/>
    <property type="match status" value="1"/>
</dbReference>
<dbReference type="RefSeq" id="WP_196273714.1">
    <property type="nucleotide sequence ID" value="NZ_JADQDO010000022.1"/>
</dbReference>
<accession>A0A931BXM0</accession>
<dbReference type="AlphaFoldDB" id="A0A931BXM0"/>
<dbReference type="InterPro" id="IPR013736">
    <property type="entry name" value="Xaa-Pro_dipept_C"/>
</dbReference>
<feature type="domain" description="Xaa-Pro dipeptidyl-peptidase C-terminal" evidence="2">
    <location>
        <begin position="283"/>
        <end position="541"/>
    </location>
</feature>
<dbReference type="Gene3D" id="1.10.3020.10">
    <property type="entry name" value="alpha-amino acid ester hydrolase ( Helical cap domain)"/>
    <property type="match status" value="1"/>
</dbReference>
<evidence type="ECO:0000313" key="4">
    <source>
        <dbReference type="Proteomes" id="UP000599312"/>
    </source>
</evidence>
<protein>
    <submittedName>
        <fullName evidence="3">CocE/NonD family hydrolase</fullName>
    </submittedName>
</protein>
<proteinExistence type="predicted"/>
<keyword evidence="1 3" id="KW-0378">Hydrolase</keyword>
<dbReference type="InterPro" id="IPR008979">
    <property type="entry name" value="Galactose-bd-like_sf"/>
</dbReference>